<evidence type="ECO:0000313" key="2">
    <source>
        <dbReference type="EMBL" id="MDF2313717.1"/>
    </source>
</evidence>
<evidence type="ECO:0000256" key="1">
    <source>
        <dbReference type="SAM" id="MobiDB-lite"/>
    </source>
</evidence>
<protein>
    <recommendedName>
        <fullName evidence="4">Lipoprotein</fullName>
    </recommendedName>
</protein>
<accession>A0AAX6LGM7</accession>
<dbReference type="RefSeq" id="WP_133281404.1">
    <property type="nucleotide sequence ID" value="NZ_BJZC01000105.1"/>
</dbReference>
<evidence type="ECO:0000313" key="3">
    <source>
        <dbReference type="Proteomes" id="UP001151834"/>
    </source>
</evidence>
<feature type="compositionally biased region" description="Low complexity" evidence="1">
    <location>
        <begin position="181"/>
        <end position="206"/>
    </location>
</feature>
<feature type="region of interest" description="Disordered" evidence="1">
    <location>
        <begin position="181"/>
        <end position="235"/>
    </location>
</feature>
<proteinExistence type="predicted"/>
<reference evidence="2" key="2">
    <citation type="journal article" date="2023" name="Front Nutr">
        <title>Lactiplantibacillus pentosus P2020 protects the hyperuricemia and renal inflammation in mice.</title>
        <authorList>
            <person name="Wang Z."/>
            <person name="Song L."/>
            <person name="Li X."/>
            <person name="Xiao Y."/>
            <person name="Huang Y."/>
            <person name="Zhang Y."/>
            <person name="Li J."/>
            <person name="Li M."/>
            <person name="Ren Z."/>
        </authorList>
    </citation>
    <scope>NUCLEOTIDE SEQUENCE</scope>
    <source>
        <strain evidence="2">P2000</strain>
    </source>
</reference>
<sequence length="343" mass="36726">MKKLMRAVSLVGIFGLLVVGLVACGNKKTTSSDSSSGYRNSISKGLDAVAENKMDKALTYFDNALTQKPKDTKAKAYRDQTQSYVDTNSQLKAGEVQKAVTTITDGVKIKNGAKSLDTKLAKLKTSAKADLAEYRQLDKDVTAQLKVTDGNYSSDVLNQCKNIDWNKKPYLSKLKSKVNKLLKQSNQESSSSSSNSSESSSVNSSSDTKTVSAADKKEAEEMRQTIVQSEPGKWDSAALAQVPDSVIVAATKKSNDAGGDPGTTANMIAEQYPNIKKKTSSADTKAHADQIRTVLVNNQDFSEAVLNDIPDSEVIAAAKGGFATNSDIARTAGTLLQNHPDLK</sequence>
<dbReference type="PROSITE" id="PS51257">
    <property type="entry name" value="PROKAR_LIPOPROTEIN"/>
    <property type="match status" value="1"/>
</dbReference>
<dbReference type="AlphaFoldDB" id="A0AAX6LGM7"/>
<feature type="compositionally biased region" description="Basic and acidic residues" evidence="1">
    <location>
        <begin position="214"/>
        <end position="223"/>
    </location>
</feature>
<dbReference type="Proteomes" id="UP001151834">
    <property type="component" value="Unassembled WGS sequence"/>
</dbReference>
<organism evidence="2 3">
    <name type="scientific">Lactiplantibacillus pentosus</name>
    <name type="common">Lactobacillus pentosus</name>
    <dbReference type="NCBI Taxonomy" id="1589"/>
    <lineage>
        <taxon>Bacteria</taxon>
        <taxon>Bacillati</taxon>
        <taxon>Bacillota</taxon>
        <taxon>Bacilli</taxon>
        <taxon>Lactobacillales</taxon>
        <taxon>Lactobacillaceae</taxon>
        <taxon>Lactiplantibacillus</taxon>
    </lineage>
</organism>
<dbReference type="EMBL" id="JAPEQV010000016">
    <property type="protein sequence ID" value="MDF2313717.1"/>
    <property type="molecule type" value="Genomic_DNA"/>
</dbReference>
<dbReference type="GeneID" id="49392440"/>
<name>A0AAX6LGM7_LACPE</name>
<reference evidence="2" key="1">
    <citation type="submission" date="2022-11" db="EMBL/GenBank/DDBJ databases">
        <authorList>
            <person name="Wang Z."/>
        </authorList>
    </citation>
    <scope>NUCLEOTIDE SEQUENCE</scope>
    <source>
        <strain evidence="2">P2000</strain>
    </source>
</reference>
<evidence type="ECO:0008006" key="4">
    <source>
        <dbReference type="Google" id="ProtNLM"/>
    </source>
</evidence>
<comment type="caution">
    <text evidence="2">The sequence shown here is derived from an EMBL/GenBank/DDBJ whole genome shotgun (WGS) entry which is preliminary data.</text>
</comment>
<gene>
    <name evidence="2" type="ORF">OOJ94_12875</name>
</gene>